<evidence type="ECO:0000313" key="2">
    <source>
        <dbReference type="Proteomes" id="UP000248054"/>
    </source>
</evidence>
<dbReference type="Pfam" id="PF07366">
    <property type="entry name" value="SnoaL"/>
    <property type="match status" value="1"/>
</dbReference>
<reference evidence="1 2" key="1">
    <citation type="submission" date="2018-06" db="EMBL/GenBank/DDBJ databases">
        <title>Genomic Encyclopedia of Type Strains, Phase III (KMG-III): the genomes of soil and plant-associated and newly described type strains.</title>
        <authorList>
            <person name="Whitman W."/>
        </authorList>
    </citation>
    <scope>NUCLEOTIDE SEQUENCE [LARGE SCALE GENOMIC DNA]</scope>
    <source>
        <strain evidence="1 2">CECT 7945</strain>
    </source>
</reference>
<gene>
    <name evidence="1" type="ORF">DFQ11_10963</name>
</gene>
<proteinExistence type="predicted"/>
<dbReference type="AlphaFoldDB" id="A0A2V4XBW1"/>
<keyword evidence="2" id="KW-1185">Reference proteome</keyword>
<dbReference type="Proteomes" id="UP000248054">
    <property type="component" value="Unassembled WGS sequence"/>
</dbReference>
<name>A0A2V4XBW1_9FLAO</name>
<dbReference type="OrthoDB" id="9812089at2"/>
<dbReference type="Gene3D" id="3.10.450.50">
    <property type="match status" value="1"/>
</dbReference>
<organism evidence="1 2">
    <name type="scientific">Winogradskyella epiphytica</name>
    <dbReference type="NCBI Taxonomy" id="262005"/>
    <lineage>
        <taxon>Bacteria</taxon>
        <taxon>Pseudomonadati</taxon>
        <taxon>Bacteroidota</taxon>
        <taxon>Flavobacteriia</taxon>
        <taxon>Flavobacteriales</taxon>
        <taxon>Flavobacteriaceae</taxon>
        <taxon>Winogradskyella</taxon>
    </lineage>
</organism>
<dbReference type="RefSeq" id="WP_110476493.1">
    <property type="nucleotide sequence ID" value="NZ_BMWQ01000010.1"/>
</dbReference>
<dbReference type="EMBL" id="QJTD01000009">
    <property type="protein sequence ID" value="PYE79676.1"/>
    <property type="molecule type" value="Genomic_DNA"/>
</dbReference>
<dbReference type="GO" id="GO:0030638">
    <property type="term" value="P:polyketide metabolic process"/>
    <property type="evidence" value="ECO:0007669"/>
    <property type="project" value="InterPro"/>
</dbReference>
<sequence>MSIQEIAQDFLQLVSSGKVHEGFNNYVSANFIHHNQYFKGTREALQTAMIEAHETSPNEFLEVKKSYVDKDTVITHALVKKQDMEIAVVHIFRFEDSKIVELWDIGQVIDTKSPNENGSF</sequence>
<accession>A0A2V4XBW1</accession>
<dbReference type="InterPro" id="IPR009959">
    <property type="entry name" value="Cyclase_SnoaL-like"/>
</dbReference>
<comment type="caution">
    <text evidence="1">The sequence shown here is derived from an EMBL/GenBank/DDBJ whole genome shotgun (WGS) entry which is preliminary data.</text>
</comment>
<protein>
    <submittedName>
        <fullName evidence="1">Putative SnoaL-like aldol condensation-catalyzing enzyme</fullName>
    </submittedName>
</protein>
<dbReference type="InterPro" id="IPR032710">
    <property type="entry name" value="NTF2-like_dom_sf"/>
</dbReference>
<evidence type="ECO:0000313" key="1">
    <source>
        <dbReference type="EMBL" id="PYE79676.1"/>
    </source>
</evidence>
<dbReference type="SUPFAM" id="SSF54427">
    <property type="entry name" value="NTF2-like"/>
    <property type="match status" value="1"/>
</dbReference>